<evidence type="ECO:0000313" key="2">
    <source>
        <dbReference type="Proteomes" id="UP000008744"/>
    </source>
</evidence>
<dbReference type="PANTHER" id="PTHR20898:SF0">
    <property type="entry name" value="DAEDALUS ON 3-RELATED"/>
    <property type="match status" value="1"/>
</dbReference>
<dbReference type="SMART" id="SM00697">
    <property type="entry name" value="DM8"/>
    <property type="match status" value="1"/>
</dbReference>
<organism evidence="2">
    <name type="scientific">Drosophila persimilis</name>
    <name type="common">Fruit fly</name>
    <dbReference type="NCBI Taxonomy" id="7234"/>
    <lineage>
        <taxon>Eukaryota</taxon>
        <taxon>Metazoa</taxon>
        <taxon>Ecdysozoa</taxon>
        <taxon>Arthropoda</taxon>
        <taxon>Hexapoda</taxon>
        <taxon>Insecta</taxon>
        <taxon>Pterygota</taxon>
        <taxon>Neoptera</taxon>
        <taxon>Endopterygota</taxon>
        <taxon>Diptera</taxon>
        <taxon>Brachycera</taxon>
        <taxon>Muscomorpha</taxon>
        <taxon>Ephydroidea</taxon>
        <taxon>Drosophilidae</taxon>
        <taxon>Drosophila</taxon>
        <taxon>Sophophora</taxon>
    </lineage>
</organism>
<dbReference type="PANTHER" id="PTHR20898">
    <property type="entry name" value="DAEDALUS ON 3-RELATED-RELATED"/>
    <property type="match status" value="1"/>
</dbReference>
<dbReference type="OMA" id="DACQYLI"/>
<dbReference type="PhylomeDB" id="B4G670"/>
<dbReference type="InterPro" id="IPR010512">
    <property type="entry name" value="DUF1091"/>
</dbReference>
<dbReference type="Pfam" id="PF06477">
    <property type="entry name" value="DUF1091"/>
    <property type="match status" value="1"/>
</dbReference>
<proteinExistence type="predicted"/>
<dbReference type="AlphaFoldDB" id="B4G670"/>
<evidence type="ECO:0000313" key="1">
    <source>
        <dbReference type="EMBL" id="EDW23829.1"/>
    </source>
</evidence>
<dbReference type="EMBL" id="CH479179">
    <property type="protein sequence ID" value="EDW23829.1"/>
    <property type="molecule type" value="Genomic_DNA"/>
</dbReference>
<gene>
    <name evidence="1" type="primary">Dper\GL23711</name>
    <name evidence="1" type="ORF">Dper_GL23711</name>
</gene>
<dbReference type="HOGENOM" id="CLU_116900_1_1_1"/>
<name>B4G670_DROPE</name>
<keyword evidence="2" id="KW-1185">Reference proteome</keyword>
<dbReference type="OrthoDB" id="7940892at2759"/>
<sequence length="122" mass="14443">MNGTVLHPVHNISIHVRMLKKANGYKPWLFDIYFDACQYLIKRNQPFVKIVYGLFKEFTNINHSCPYVGPQIVKDLYLRPELLRLPFPTGDYLLALQWYFDKKPQADSNVSFTFVEDLMKRN</sequence>
<dbReference type="Proteomes" id="UP000008744">
    <property type="component" value="Unassembled WGS sequence"/>
</dbReference>
<accession>B4G670</accession>
<reference evidence="1 2" key="1">
    <citation type="journal article" date="2007" name="Nature">
        <title>Evolution of genes and genomes on the Drosophila phylogeny.</title>
        <authorList>
            <consortium name="Drosophila 12 Genomes Consortium"/>
            <person name="Clark A.G."/>
            <person name="Eisen M.B."/>
            <person name="Smith D.R."/>
            <person name="Bergman C.M."/>
            <person name="Oliver B."/>
            <person name="Markow T.A."/>
            <person name="Kaufman T.C."/>
            <person name="Kellis M."/>
            <person name="Gelbart W."/>
            <person name="Iyer V.N."/>
            <person name="Pollard D.A."/>
            <person name="Sackton T.B."/>
            <person name="Larracuente A.M."/>
            <person name="Singh N.D."/>
            <person name="Abad J.P."/>
            <person name="Abt D.N."/>
            <person name="Adryan B."/>
            <person name="Aguade M."/>
            <person name="Akashi H."/>
            <person name="Anderson W.W."/>
            <person name="Aquadro C.F."/>
            <person name="Ardell D.H."/>
            <person name="Arguello R."/>
            <person name="Artieri C.G."/>
            <person name="Barbash D.A."/>
            <person name="Barker D."/>
            <person name="Barsanti P."/>
            <person name="Batterham P."/>
            <person name="Batzoglou S."/>
            <person name="Begun D."/>
            <person name="Bhutkar A."/>
            <person name="Blanco E."/>
            <person name="Bosak S.A."/>
            <person name="Bradley R.K."/>
            <person name="Brand A.D."/>
            <person name="Brent M.R."/>
            <person name="Brooks A.N."/>
            <person name="Brown R.H."/>
            <person name="Butlin R.K."/>
            <person name="Caggese C."/>
            <person name="Calvi B.R."/>
            <person name="Bernardo de Carvalho A."/>
            <person name="Caspi A."/>
            <person name="Castrezana S."/>
            <person name="Celniker S.E."/>
            <person name="Chang J.L."/>
            <person name="Chapple C."/>
            <person name="Chatterji S."/>
            <person name="Chinwalla A."/>
            <person name="Civetta A."/>
            <person name="Clifton S.W."/>
            <person name="Comeron J.M."/>
            <person name="Costello J.C."/>
            <person name="Coyne J.A."/>
            <person name="Daub J."/>
            <person name="David R.G."/>
            <person name="Delcher A.L."/>
            <person name="Delehaunty K."/>
            <person name="Do C.B."/>
            <person name="Ebling H."/>
            <person name="Edwards K."/>
            <person name="Eickbush T."/>
            <person name="Evans J.D."/>
            <person name="Filipski A."/>
            <person name="Findeiss S."/>
            <person name="Freyhult E."/>
            <person name="Fulton L."/>
            <person name="Fulton R."/>
            <person name="Garcia A.C."/>
            <person name="Gardiner A."/>
            <person name="Garfield D.A."/>
            <person name="Garvin B.E."/>
            <person name="Gibson G."/>
            <person name="Gilbert D."/>
            <person name="Gnerre S."/>
            <person name="Godfrey J."/>
            <person name="Good R."/>
            <person name="Gotea V."/>
            <person name="Gravely B."/>
            <person name="Greenberg A.J."/>
            <person name="Griffiths-Jones S."/>
            <person name="Gross S."/>
            <person name="Guigo R."/>
            <person name="Gustafson E.A."/>
            <person name="Haerty W."/>
            <person name="Hahn M.W."/>
            <person name="Halligan D.L."/>
            <person name="Halpern A.L."/>
            <person name="Halter G.M."/>
            <person name="Han M.V."/>
            <person name="Heger A."/>
            <person name="Hillier L."/>
            <person name="Hinrichs A.S."/>
            <person name="Holmes I."/>
            <person name="Hoskins R.A."/>
            <person name="Hubisz M.J."/>
            <person name="Hultmark D."/>
            <person name="Huntley M.A."/>
            <person name="Jaffe D.B."/>
            <person name="Jagadeeshan S."/>
            <person name="Jeck W.R."/>
            <person name="Johnson J."/>
            <person name="Jones C.D."/>
            <person name="Jordan W.C."/>
            <person name="Karpen G.H."/>
            <person name="Kataoka E."/>
            <person name="Keightley P.D."/>
            <person name="Kheradpour P."/>
            <person name="Kirkness E.F."/>
            <person name="Koerich L.B."/>
            <person name="Kristiansen K."/>
            <person name="Kudrna D."/>
            <person name="Kulathinal R.J."/>
            <person name="Kumar S."/>
            <person name="Kwok R."/>
            <person name="Lander E."/>
            <person name="Langley C.H."/>
            <person name="Lapoint R."/>
            <person name="Lazzaro B.P."/>
            <person name="Lee S.J."/>
            <person name="Levesque L."/>
            <person name="Li R."/>
            <person name="Lin C.F."/>
            <person name="Lin M.F."/>
            <person name="Lindblad-Toh K."/>
            <person name="Llopart A."/>
            <person name="Long M."/>
            <person name="Low L."/>
            <person name="Lozovsky E."/>
            <person name="Lu J."/>
            <person name="Luo M."/>
            <person name="Machado C.A."/>
            <person name="Makalowski W."/>
            <person name="Marzo M."/>
            <person name="Matsuda M."/>
            <person name="Matzkin L."/>
            <person name="McAllister B."/>
            <person name="McBride C.S."/>
            <person name="McKernan B."/>
            <person name="McKernan K."/>
            <person name="Mendez-Lago M."/>
            <person name="Minx P."/>
            <person name="Mollenhauer M.U."/>
            <person name="Montooth K."/>
            <person name="Mount S.M."/>
            <person name="Mu X."/>
            <person name="Myers E."/>
            <person name="Negre B."/>
            <person name="Newfeld S."/>
            <person name="Nielsen R."/>
            <person name="Noor M.A."/>
            <person name="O'Grady P."/>
            <person name="Pachter L."/>
            <person name="Papaceit M."/>
            <person name="Parisi M.J."/>
            <person name="Parisi M."/>
            <person name="Parts L."/>
            <person name="Pedersen J.S."/>
            <person name="Pesole G."/>
            <person name="Phillippy A.M."/>
            <person name="Ponting C.P."/>
            <person name="Pop M."/>
            <person name="Porcelli D."/>
            <person name="Powell J.R."/>
            <person name="Prohaska S."/>
            <person name="Pruitt K."/>
            <person name="Puig M."/>
            <person name="Quesneville H."/>
            <person name="Ram K.R."/>
            <person name="Rand D."/>
            <person name="Rasmussen M.D."/>
            <person name="Reed L.K."/>
            <person name="Reenan R."/>
            <person name="Reily A."/>
            <person name="Remington K.A."/>
            <person name="Rieger T.T."/>
            <person name="Ritchie M.G."/>
            <person name="Robin C."/>
            <person name="Rogers Y.H."/>
            <person name="Rohde C."/>
            <person name="Rozas J."/>
            <person name="Rubenfield M.J."/>
            <person name="Ruiz A."/>
            <person name="Russo S."/>
            <person name="Salzberg S.L."/>
            <person name="Sanchez-Gracia A."/>
            <person name="Saranga D.J."/>
            <person name="Sato H."/>
            <person name="Schaeffer S.W."/>
            <person name="Schatz M.C."/>
            <person name="Schlenke T."/>
            <person name="Schwartz R."/>
            <person name="Segarra C."/>
            <person name="Singh R.S."/>
            <person name="Sirot L."/>
            <person name="Sirota M."/>
            <person name="Sisneros N.B."/>
            <person name="Smith C.D."/>
            <person name="Smith T.F."/>
            <person name="Spieth J."/>
            <person name="Stage D.E."/>
            <person name="Stark A."/>
            <person name="Stephan W."/>
            <person name="Strausberg R.L."/>
            <person name="Strempel S."/>
            <person name="Sturgill D."/>
            <person name="Sutton G."/>
            <person name="Sutton G.G."/>
            <person name="Tao W."/>
            <person name="Teichmann S."/>
            <person name="Tobari Y.N."/>
            <person name="Tomimura Y."/>
            <person name="Tsolas J.M."/>
            <person name="Valente V.L."/>
            <person name="Venter E."/>
            <person name="Venter J.C."/>
            <person name="Vicario S."/>
            <person name="Vieira F.G."/>
            <person name="Vilella A.J."/>
            <person name="Villasante A."/>
            <person name="Walenz B."/>
            <person name="Wang J."/>
            <person name="Wasserman M."/>
            <person name="Watts T."/>
            <person name="Wilson D."/>
            <person name="Wilson R.K."/>
            <person name="Wing R.A."/>
            <person name="Wolfner M.F."/>
            <person name="Wong A."/>
            <person name="Wong G.K."/>
            <person name="Wu C.I."/>
            <person name="Wu G."/>
            <person name="Yamamoto D."/>
            <person name="Yang H.P."/>
            <person name="Yang S.P."/>
            <person name="Yorke J.A."/>
            <person name="Yoshida K."/>
            <person name="Zdobnov E."/>
            <person name="Zhang P."/>
            <person name="Zhang Y."/>
            <person name="Zimin A.V."/>
            <person name="Baldwin J."/>
            <person name="Abdouelleil A."/>
            <person name="Abdulkadir J."/>
            <person name="Abebe A."/>
            <person name="Abera B."/>
            <person name="Abreu J."/>
            <person name="Acer S.C."/>
            <person name="Aftuck L."/>
            <person name="Alexander A."/>
            <person name="An P."/>
            <person name="Anderson E."/>
            <person name="Anderson S."/>
            <person name="Arachi H."/>
            <person name="Azer M."/>
            <person name="Bachantsang P."/>
            <person name="Barry A."/>
            <person name="Bayul T."/>
            <person name="Berlin A."/>
            <person name="Bessette D."/>
            <person name="Bloom T."/>
            <person name="Blye J."/>
            <person name="Boguslavskiy L."/>
            <person name="Bonnet C."/>
            <person name="Boukhgalter B."/>
            <person name="Bourzgui I."/>
            <person name="Brown A."/>
            <person name="Cahill P."/>
            <person name="Channer S."/>
            <person name="Cheshatsang Y."/>
            <person name="Chuda L."/>
            <person name="Citroen M."/>
            <person name="Collymore A."/>
            <person name="Cooke P."/>
            <person name="Costello M."/>
            <person name="D'Aco K."/>
            <person name="Daza R."/>
            <person name="De Haan G."/>
            <person name="DeGray S."/>
            <person name="DeMaso C."/>
            <person name="Dhargay N."/>
            <person name="Dooley K."/>
            <person name="Dooley E."/>
            <person name="Doricent M."/>
            <person name="Dorje P."/>
            <person name="Dorjee K."/>
            <person name="Dupes A."/>
            <person name="Elong R."/>
            <person name="Falk J."/>
            <person name="Farina A."/>
            <person name="Faro S."/>
            <person name="Ferguson D."/>
            <person name="Fisher S."/>
            <person name="Foley C.D."/>
            <person name="Franke A."/>
            <person name="Friedrich D."/>
            <person name="Gadbois L."/>
            <person name="Gearin G."/>
            <person name="Gearin C.R."/>
            <person name="Giannoukos G."/>
            <person name="Goode T."/>
            <person name="Graham J."/>
            <person name="Grandbois E."/>
            <person name="Grewal S."/>
            <person name="Gyaltsen K."/>
            <person name="Hafez N."/>
            <person name="Hagos B."/>
            <person name="Hall J."/>
            <person name="Henson C."/>
            <person name="Hollinger A."/>
            <person name="Honan T."/>
            <person name="Huard M.D."/>
            <person name="Hughes L."/>
            <person name="Hurhula B."/>
            <person name="Husby M.E."/>
            <person name="Kamat A."/>
            <person name="Kanga B."/>
            <person name="Kashin S."/>
            <person name="Khazanovich D."/>
            <person name="Kisner P."/>
            <person name="Lance K."/>
            <person name="Lara M."/>
            <person name="Lee W."/>
            <person name="Lennon N."/>
            <person name="Letendre F."/>
            <person name="LeVine R."/>
            <person name="Lipovsky A."/>
            <person name="Liu X."/>
            <person name="Liu J."/>
            <person name="Liu S."/>
            <person name="Lokyitsang T."/>
            <person name="Lokyitsang Y."/>
            <person name="Lubonja R."/>
            <person name="Lui A."/>
            <person name="MacDonald P."/>
            <person name="Magnisalis V."/>
            <person name="Maru K."/>
            <person name="Matthews C."/>
            <person name="McCusker W."/>
            <person name="McDonough S."/>
            <person name="Mehta T."/>
            <person name="Meldrim J."/>
            <person name="Meneus L."/>
            <person name="Mihai O."/>
            <person name="Mihalev A."/>
            <person name="Mihova T."/>
            <person name="Mittelman R."/>
            <person name="Mlenga V."/>
            <person name="Montmayeur A."/>
            <person name="Mulrain L."/>
            <person name="Navidi A."/>
            <person name="Naylor J."/>
            <person name="Negash T."/>
            <person name="Nguyen T."/>
            <person name="Nguyen N."/>
            <person name="Nicol R."/>
            <person name="Norbu C."/>
            <person name="Norbu N."/>
            <person name="Novod N."/>
            <person name="O'Neill B."/>
            <person name="Osman S."/>
            <person name="Markiewicz E."/>
            <person name="Oyono O.L."/>
            <person name="Patti C."/>
            <person name="Phunkhang P."/>
            <person name="Pierre F."/>
            <person name="Priest M."/>
            <person name="Raghuraman S."/>
            <person name="Rege F."/>
            <person name="Reyes R."/>
            <person name="Rise C."/>
            <person name="Rogov P."/>
            <person name="Ross K."/>
            <person name="Ryan E."/>
            <person name="Settipalli S."/>
            <person name="Shea T."/>
            <person name="Sherpa N."/>
            <person name="Shi L."/>
            <person name="Shih D."/>
            <person name="Sparrow T."/>
            <person name="Spaulding J."/>
            <person name="Stalker J."/>
            <person name="Stange-Thomann N."/>
            <person name="Stavropoulos S."/>
            <person name="Stone C."/>
            <person name="Strader C."/>
            <person name="Tesfaye S."/>
            <person name="Thomson T."/>
            <person name="Thoulutsang Y."/>
            <person name="Thoulutsang D."/>
            <person name="Topham K."/>
            <person name="Topping I."/>
            <person name="Tsamla T."/>
            <person name="Vassiliev H."/>
            <person name="Vo A."/>
            <person name="Wangchuk T."/>
            <person name="Wangdi T."/>
            <person name="Weiand M."/>
            <person name="Wilkinson J."/>
            <person name="Wilson A."/>
            <person name="Yadav S."/>
            <person name="Young G."/>
            <person name="Yu Q."/>
            <person name="Zembek L."/>
            <person name="Zhong D."/>
            <person name="Zimmer A."/>
            <person name="Zwirko Z."/>
            <person name="Jaffe D.B."/>
            <person name="Alvarez P."/>
            <person name="Brockman W."/>
            <person name="Butler J."/>
            <person name="Chin C."/>
            <person name="Gnerre S."/>
            <person name="Grabherr M."/>
            <person name="Kleber M."/>
            <person name="Mauceli E."/>
            <person name="MacCallum I."/>
        </authorList>
    </citation>
    <scope>NUCLEOTIDE SEQUENCE [LARGE SCALE GENOMIC DNA]</scope>
    <source>
        <strain evidence="2">MSH-3 / Tucson 14011-0111.49</strain>
    </source>
</reference>
<protein>
    <submittedName>
        <fullName evidence="1">GL23711</fullName>
    </submittedName>
</protein>